<keyword evidence="5 7" id="KW-1133">Transmembrane helix</keyword>
<evidence type="ECO:0000256" key="7">
    <source>
        <dbReference type="RuleBase" id="RU363032"/>
    </source>
</evidence>
<organism evidence="9 10">
    <name type="scientific">Candidatus Borkfalkia faecigallinarum</name>
    <dbReference type="NCBI Taxonomy" id="2838509"/>
    <lineage>
        <taxon>Bacteria</taxon>
        <taxon>Bacillati</taxon>
        <taxon>Bacillota</taxon>
        <taxon>Clostridia</taxon>
        <taxon>Christensenellales</taxon>
        <taxon>Christensenellaceae</taxon>
        <taxon>Candidatus Borkfalkia</taxon>
    </lineage>
</organism>
<dbReference type="Gene3D" id="1.10.3720.10">
    <property type="entry name" value="MetI-like"/>
    <property type="match status" value="1"/>
</dbReference>
<evidence type="ECO:0000313" key="10">
    <source>
        <dbReference type="Proteomes" id="UP000824249"/>
    </source>
</evidence>
<dbReference type="GO" id="GO:0055085">
    <property type="term" value="P:transmembrane transport"/>
    <property type="evidence" value="ECO:0007669"/>
    <property type="project" value="InterPro"/>
</dbReference>
<protein>
    <submittedName>
        <fullName evidence="9">ABC transporter permease</fullName>
    </submittedName>
</protein>
<dbReference type="Pfam" id="PF00528">
    <property type="entry name" value="BPD_transp_1"/>
    <property type="match status" value="1"/>
</dbReference>
<keyword evidence="6 7" id="KW-0472">Membrane</keyword>
<feature type="transmembrane region" description="Helical" evidence="7">
    <location>
        <begin position="12"/>
        <end position="31"/>
    </location>
</feature>
<dbReference type="PROSITE" id="PS50928">
    <property type="entry name" value="ABC_TM1"/>
    <property type="match status" value="1"/>
</dbReference>
<dbReference type="Pfam" id="PF19300">
    <property type="entry name" value="BPD_transp_1_N"/>
    <property type="match status" value="1"/>
</dbReference>
<dbReference type="InterPro" id="IPR045621">
    <property type="entry name" value="BPD_transp_1_N"/>
</dbReference>
<feature type="transmembrane region" description="Helical" evidence="7">
    <location>
        <begin position="107"/>
        <end position="128"/>
    </location>
</feature>
<reference evidence="9" key="1">
    <citation type="journal article" date="2021" name="PeerJ">
        <title>Extensive microbial diversity within the chicken gut microbiome revealed by metagenomics and culture.</title>
        <authorList>
            <person name="Gilroy R."/>
            <person name="Ravi A."/>
            <person name="Getino M."/>
            <person name="Pursley I."/>
            <person name="Horton D.L."/>
            <person name="Alikhan N.F."/>
            <person name="Baker D."/>
            <person name="Gharbi K."/>
            <person name="Hall N."/>
            <person name="Watson M."/>
            <person name="Adriaenssens E.M."/>
            <person name="Foster-Nyarko E."/>
            <person name="Jarju S."/>
            <person name="Secka A."/>
            <person name="Antonio M."/>
            <person name="Oren A."/>
            <person name="Chaudhuri R.R."/>
            <person name="La Ragione R."/>
            <person name="Hildebrand F."/>
            <person name="Pallen M.J."/>
        </authorList>
    </citation>
    <scope>NUCLEOTIDE SEQUENCE</scope>
    <source>
        <strain evidence="9">26628</strain>
    </source>
</reference>
<dbReference type="SUPFAM" id="SSF161098">
    <property type="entry name" value="MetI-like"/>
    <property type="match status" value="1"/>
</dbReference>
<evidence type="ECO:0000256" key="3">
    <source>
        <dbReference type="ARBA" id="ARBA00022475"/>
    </source>
</evidence>
<reference evidence="9" key="2">
    <citation type="submission" date="2021-04" db="EMBL/GenBank/DDBJ databases">
        <authorList>
            <person name="Gilroy R."/>
        </authorList>
    </citation>
    <scope>NUCLEOTIDE SEQUENCE</scope>
    <source>
        <strain evidence="9">26628</strain>
    </source>
</reference>
<feature type="transmembrane region" description="Helical" evidence="7">
    <location>
        <begin position="192"/>
        <end position="211"/>
    </location>
</feature>
<comment type="subcellular location">
    <subcellularLocation>
        <location evidence="1 7">Cell membrane</location>
        <topology evidence="1 7">Multi-pass membrane protein</topology>
    </subcellularLocation>
</comment>
<evidence type="ECO:0000256" key="4">
    <source>
        <dbReference type="ARBA" id="ARBA00022692"/>
    </source>
</evidence>
<dbReference type="InterPro" id="IPR000515">
    <property type="entry name" value="MetI-like"/>
</dbReference>
<feature type="domain" description="ABC transmembrane type-1" evidence="8">
    <location>
        <begin position="103"/>
        <end position="315"/>
    </location>
</feature>
<proteinExistence type="inferred from homology"/>
<evidence type="ECO:0000256" key="1">
    <source>
        <dbReference type="ARBA" id="ARBA00004651"/>
    </source>
</evidence>
<gene>
    <name evidence="9" type="ORF">H9737_02180</name>
</gene>
<keyword evidence="2 7" id="KW-0813">Transport</keyword>
<comment type="caution">
    <text evidence="9">The sequence shown here is derived from an EMBL/GenBank/DDBJ whole genome shotgun (WGS) entry which is preliminary data.</text>
</comment>
<dbReference type="InterPro" id="IPR035906">
    <property type="entry name" value="MetI-like_sf"/>
</dbReference>
<dbReference type="Proteomes" id="UP000824249">
    <property type="component" value="Unassembled WGS sequence"/>
</dbReference>
<feature type="transmembrane region" description="Helical" evidence="7">
    <location>
        <begin position="250"/>
        <end position="276"/>
    </location>
</feature>
<accession>A0A9D2ARL8</accession>
<keyword evidence="3" id="KW-1003">Cell membrane</keyword>
<evidence type="ECO:0000256" key="6">
    <source>
        <dbReference type="ARBA" id="ARBA00023136"/>
    </source>
</evidence>
<evidence type="ECO:0000313" key="9">
    <source>
        <dbReference type="EMBL" id="HIX46481.1"/>
    </source>
</evidence>
<feature type="transmembrane region" description="Helical" evidence="7">
    <location>
        <begin position="140"/>
        <end position="165"/>
    </location>
</feature>
<dbReference type="EMBL" id="DXFD01000038">
    <property type="protein sequence ID" value="HIX46481.1"/>
    <property type="molecule type" value="Genomic_DNA"/>
</dbReference>
<dbReference type="PANTHER" id="PTHR43163:SF9">
    <property type="entry name" value="ABC TRANSPORTER PERMEASE PROTEIN"/>
    <property type="match status" value="1"/>
</dbReference>
<feature type="transmembrane region" description="Helical" evidence="7">
    <location>
        <begin position="296"/>
        <end position="322"/>
    </location>
</feature>
<evidence type="ECO:0000259" key="8">
    <source>
        <dbReference type="PROSITE" id="PS50928"/>
    </source>
</evidence>
<name>A0A9D2ARL8_9FIRM</name>
<comment type="similarity">
    <text evidence="7">Belongs to the binding-protein-dependent transport system permease family.</text>
</comment>
<sequence>MKASYVIKRILLTLFIFFVVVTLCFFIPRIGVDDPAARYYPAQTAGTTDAEYEYIKEQTRIEYGLNGTTFEQYIRYLGKLFTGDLGKSYTKNEPVIDLIAERLPWTLVLSVSNLLISLIIGVIIGTMAAWRRGRWQDRALLNASTFTTALPAFFLALILSFLLGFEWEIFPAYTDQNMVAEFAWNWESISRVAYNAALPIFAMAIGSIVSYGQATRNSVIAVSEDDFILTAKAKGLSNNKVIYGHTLRNALLPIVTQFGMNVSTLIGGAVVIEQIFNWNGMGTLFLTANSNNDYPLMMGIMIFMSAFALVANLLTDFVYCLLDPRVTLGGR</sequence>
<dbReference type="CDD" id="cd06261">
    <property type="entry name" value="TM_PBP2"/>
    <property type="match status" value="1"/>
</dbReference>
<dbReference type="PANTHER" id="PTHR43163">
    <property type="entry name" value="DIPEPTIDE TRANSPORT SYSTEM PERMEASE PROTEIN DPPB-RELATED"/>
    <property type="match status" value="1"/>
</dbReference>
<evidence type="ECO:0000256" key="5">
    <source>
        <dbReference type="ARBA" id="ARBA00022989"/>
    </source>
</evidence>
<keyword evidence="4 7" id="KW-0812">Transmembrane</keyword>
<evidence type="ECO:0000256" key="2">
    <source>
        <dbReference type="ARBA" id="ARBA00022448"/>
    </source>
</evidence>
<dbReference type="AlphaFoldDB" id="A0A9D2ARL8"/>
<dbReference type="GO" id="GO:0005886">
    <property type="term" value="C:plasma membrane"/>
    <property type="evidence" value="ECO:0007669"/>
    <property type="project" value="UniProtKB-SubCell"/>
</dbReference>